<dbReference type="GO" id="GO:0031398">
    <property type="term" value="P:positive regulation of protein ubiquitination"/>
    <property type="evidence" value="ECO:0007669"/>
    <property type="project" value="TreeGrafter"/>
</dbReference>
<feature type="region of interest" description="Disordered" evidence="6">
    <location>
        <begin position="570"/>
        <end position="591"/>
    </location>
</feature>
<dbReference type="PANTHER" id="PTHR10044">
    <property type="entry name" value="INHIBITOR OF APOPTOSIS"/>
    <property type="match status" value="1"/>
</dbReference>
<keyword evidence="2" id="KW-0479">Metal-binding</keyword>
<dbReference type="FunFam" id="1.10.1170.10:FF:000002">
    <property type="entry name" value="Baculoviral IAP repeat containing 7"/>
    <property type="match status" value="1"/>
</dbReference>
<dbReference type="SUPFAM" id="SSF57924">
    <property type="entry name" value="Inhibitor of apoptosis (IAP) repeat"/>
    <property type="match status" value="2"/>
</dbReference>
<keyword evidence="3 5" id="KW-0863">Zinc-finger</keyword>
<evidence type="ECO:0000313" key="9">
    <source>
        <dbReference type="Proteomes" id="UP000683360"/>
    </source>
</evidence>
<keyword evidence="9" id="KW-1185">Reference proteome</keyword>
<evidence type="ECO:0000256" key="1">
    <source>
        <dbReference type="ARBA" id="ARBA00006672"/>
    </source>
</evidence>
<dbReference type="GO" id="GO:0051726">
    <property type="term" value="P:regulation of cell cycle"/>
    <property type="evidence" value="ECO:0007669"/>
    <property type="project" value="TreeGrafter"/>
</dbReference>
<accession>A0A8S3QSR4</accession>
<comment type="similarity">
    <text evidence="1">Belongs to the IAP family.</text>
</comment>
<gene>
    <name evidence="8" type="ORF">MEDL_13434</name>
</gene>
<dbReference type="EMBL" id="CAJPWZ010000695">
    <property type="protein sequence ID" value="CAG2198696.1"/>
    <property type="molecule type" value="Genomic_DNA"/>
</dbReference>
<dbReference type="InterPro" id="IPR001841">
    <property type="entry name" value="Znf_RING"/>
</dbReference>
<dbReference type="CDD" id="cd00022">
    <property type="entry name" value="BIR"/>
    <property type="match status" value="1"/>
</dbReference>
<sequence>MEVLQILASIVFKLFAELTGKHVHLLISHFPRKQFQTINTEKDISLKSLLKQNIQPLKPRQIFTVFPIYGKISNLATIRQHQDDSLIPTRCMENGGTVNAPARGQEEGHTLASEKIMESELLRLSTLCNFPVFGISLLRLAEYGFYSEGNNDELVCYSCSNRVKGWTPNSDYSDVNNHYSNCQHVRKKKFAVPLEASGYSKDFTQMGKPNGNTEHICDGKMSSDLSIMCTDDGNDAVTGNLIVSRQAEQTETSSEANGNEVYPYISEKYGLSGGVGYSDNVVRREYNISNNQNSDSQGTEAHESSVMNGRQMFQPTYMREISVDGNTNITDSLNLLSLESTEQMPYSSGITQNPRNNVPSVSHQPMIKQNELLESNQEQLTFKYDGRLVKMKYPNYEPLQKRRDSYFDWPANRNFLHPYDLAECGFFFTHFEDCVRCFHCGIGLRNWEDNDNVWVEHARWSQRCQYLTLRKGKEFIDTVVQMLGLNTDGENIQSEPLQLEPTDPTQSTRNPLEHEAAQYVLSEKMFEDEELVRVCMMSLIETTGWHSITIEHLVTSLLEMSATELASRNDHKAANSQYNGSKPCMDSPESRGTEIKSLTIESIATVVETDETKKADDDPEELQKEIEKMKDLYTCKICLDEKVGVTFLPCGHLVTCAQCSPKLRRCPLCRTFIRSTIQTKI</sequence>
<name>A0A8S3QSR4_MYTED</name>
<dbReference type="GO" id="GO:0043027">
    <property type="term" value="F:cysteine-type endopeptidase inhibitor activity involved in apoptotic process"/>
    <property type="evidence" value="ECO:0007669"/>
    <property type="project" value="TreeGrafter"/>
</dbReference>
<dbReference type="PROSITE" id="PS50143">
    <property type="entry name" value="BIR_REPEAT_2"/>
    <property type="match status" value="2"/>
</dbReference>
<dbReference type="GO" id="GO:0043066">
    <property type="term" value="P:negative regulation of apoptotic process"/>
    <property type="evidence" value="ECO:0007669"/>
    <property type="project" value="TreeGrafter"/>
</dbReference>
<dbReference type="Gene3D" id="1.10.1170.10">
    <property type="entry name" value="Inhibitor Of Apoptosis Protein (2mihbC-IAP-1), Chain A"/>
    <property type="match status" value="2"/>
</dbReference>
<dbReference type="PANTHER" id="PTHR10044:SF139">
    <property type="entry name" value="DEATH-ASSOCIATED INHIBITOR OF APOPTOSIS 2"/>
    <property type="match status" value="1"/>
</dbReference>
<evidence type="ECO:0000256" key="6">
    <source>
        <dbReference type="SAM" id="MobiDB-lite"/>
    </source>
</evidence>
<keyword evidence="4" id="KW-0862">Zinc</keyword>
<evidence type="ECO:0000313" key="8">
    <source>
        <dbReference type="EMBL" id="CAG2198696.1"/>
    </source>
</evidence>
<dbReference type="InterPro" id="IPR013083">
    <property type="entry name" value="Znf_RING/FYVE/PHD"/>
</dbReference>
<evidence type="ECO:0000256" key="2">
    <source>
        <dbReference type="ARBA" id="ARBA00022723"/>
    </source>
</evidence>
<dbReference type="Proteomes" id="UP000683360">
    <property type="component" value="Unassembled WGS sequence"/>
</dbReference>
<dbReference type="PROSITE" id="PS50089">
    <property type="entry name" value="ZF_RING_2"/>
    <property type="match status" value="1"/>
</dbReference>
<dbReference type="SMART" id="SM00238">
    <property type="entry name" value="BIR"/>
    <property type="match status" value="2"/>
</dbReference>
<comment type="caution">
    <text evidence="8">The sequence shown here is derived from an EMBL/GenBank/DDBJ whole genome shotgun (WGS) entry which is preliminary data.</text>
</comment>
<dbReference type="GO" id="GO:0005737">
    <property type="term" value="C:cytoplasm"/>
    <property type="evidence" value="ECO:0007669"/>
    <property type="project" value="TreeGrafter"/>
</dbReference>
<evidence type="ECO:0000256" key="5">
    <source>
        <dbReference type="PROSITE-ProRule" id="PRU00175"/>
    </source>
</evidence>
<evidence type="ECO:0000256" key="4">
    <source>
        <dbReference type="ARBA" id="ARBA00022833"/>
    </source>
</evidence>
<organism evidence="8 9">
    <name type="scientific">Mytilus edulis</name>
    <name type="common">Blue mussel</name>
    <dbReference type="NCBI Taxonomy" id="6550"/>
    <lineage>
        <taxon>Eukaryota</taxon>
        <taxon>Metazoa</taxon>
        <taxon>Spiralia</taxon>
        <taxon>Lophotrochozoa</taxon>
        <taxon>Mollusca</taxon>
        <taxon>Bivalvia</taxon>
        <taxon>Autobranchia</taxon>
        <taxon>Pteriomorphia</taxon>
        <taxon>Mytilida</taxon>
        <taxon>Mytiloidea</taxon>
        <taxon>Mytilidae</taxon>
        <taxon>Mytilinae</taxon>
        <taxon>Mytilus</taxon>
    </lineage>
</organism>
<dbReference type="Pfam" id="PF13920">
    <property type="entry name" value="zf-C3HC4_3"/>
    <property type="match status" value="1"/>
</dbReference>
<evidence type="ECO:0000259" key="7">
    <source>
        <dbReference type="PROSITE" id="PS50089"/>
    </source>
</evidence>
<dbReference type="InterPro" id="IPR001370">
    <property type="entry name" value="BIR_rpt"/>
</dbReference>
<reference evidence="8" key="1">
    <citation type="submission" date="2021-03" db="EMBL/GenBank/DDBJ databases">
        <authorList>
            <person name="Bekaert M."/>
        </authorList>
    </citation>
    <scope>NUCLEOTIDE SEQUENCE</scope>
</reference>
<protein>
    <recommendedName>
        <fullName evidence="7">RING-type domain-containing protein</fullName>
    </recommendedName>
</protein>
<dbReference type="InterPro" id="IPR050784">
    <property type="entry name" value="IAP"/>
</dbReference>
<dbReference type="AlphaFoldDB" id="A0A8S3QSR4"/>
<evidence type="ECO:0000256" key="3">
    <source>
        <dbReference type="ARBA" id="ARBA00022771"/>
    </source>
</evidence>
<dbReference type="OrthoDB" id="6113021at2759"/>
<dbReference type="GO" id="GO:0061630">
    <property type="term" value="F:ubiquitin protein ligase activity"/>
    <property type="evidence" value="ECO:0007669"/>
    <property type="project" value="TreeGrafter"/>
</dbReference>
<dbReference type="SMART" id="SM00184">
    <property type="entry name" value="RING"/>
    <property type="match status" value="1"/>
</dbReference>
<proteinExistence type="inferred from homology"/>
<dbReference type="Pfam" id="PF00653">
    <property type="entry name" value="BIR"/>
    <property type="match status" value="2"/>
</dbReference>
<feature type="domain" description="RING-type" evidence="7">
    <location>
        <begin position="635"/>
        <end position="670"/>
    </location>
</feature>
<dbReference type="GO" id="GO:0008270">
    <property type="term" value="F:zinc ion binding"/>
    <property type="evidence" value="ECO:0007669"/>
    <property type="project" value="UniProtKB-KW"/>
</dbReference>
<dbReference type="GO" id="GO:0005634">
    <property type="term" value="C:nucleus"/>
    <property type="evidence" value="ECO:0007669"/>
    <property type="project" value="TreeGrafter"/>
</dbReference>
<dbReference type="Gene3D" id="3.30.40.10">
    <property type="entry name" value="Zinc/RING finger domain, C3HC4 (zinc finger)"/>
    <property type="match status" value="1"/>
</dbReference>